<dbReference type="InterPro" id="IPR042177">
    <property type="entry name" value="Cell/Rod_1"/>
</dbReference>
<reference evidence="8" key="1">
    <citation type="journal article" date="2024" name="Int. J. Syst. Evol. Microbiol.">
        <title>Polycladomyces zharkentensis sp. nov., a novel thermophilic cellulose- and starch-degrading member of the Bacillota from a geothermal aquifer in Kazakhstan.</title>
        <authorList>
            <person name="Mashzhan A."/>
            <person name="Kistaubayeva A."/>
            <person name="Javier-Lopez R."/>
            <person name="Bissenova U."/>
            <person name="Bissenbay A."/>
            <person name="Birkeland N.K."/>
        </authorList>
    </citation>
    <scope>NUCLEOTIDE SEQUENCE</scope>
    <source>
        <strain evidence="8">ZKZ2T</strain>
    </source>
</reference>
<comment type="function">
    <text evidence="5">Involved in formation and maintenance of cell shape.</text>
</comment>
<evidence type="ECO:0000313" key="8">
    <source>
        <dbReference type="EMBL" id="MBN2910163.1"/>
    </source>
</evidence>
<comment type="similarity">
    <text evidence="1 5">Belongs to the MreC family.</text>
</comment>
<proteinExistence type="inferred from homology"/>
<sequence>MSRLFGNRRLLVLLLSMIALLSMMGMTRGERDGLTLPERWIKNVTDTVGSGLYRPTSVLVGWFHASPSSGESVASAQVLQLKSQLAKLKEENRQLKEIIGYRRGNEVSYIAAHVVARNPDRWNNRVVIDRGSEDGVLVHMPVITDQGLIGRVTAVTGHMADVQLLTDSDEGPGIAAHVQTAQGTYFGVVDGFDERRKRLVMKYIPAAAKPKKGDIVVTSDQSDIYTGGLLIGTVDGVAPGEYGVDKTVYVKPSASMEQLSYVLVVRDPEKIQLRQHERQTGAAGDGGK</sequence>
<dbReference type="EMBL" id="JAFHAP010000010">
    <property type="protein sequence ID" value="MBN2910163.1"/>
    <property type="molecule type" value="Genomic_DNA"/>
</dbReference>
<dbReference type="PANTHER" id="PTHR34138">
    <property type="entry name" value="CELL SHAPE-DETERMINING PROTEIN MREC"/>
    <property type="match status" value="1"/>
</dbReference>
<dbReference type="RefSeq" id="WP_205495837.1">
    <property type="nucleotide sequence ID" value="NZ_JAFHAP010000010.1"/>
</dbReference>
<dbReference type="PIRSF" id="PIRSF038471">
    <property type="entry name" value="MreC"/>
    <property type="match status" value="1"/>
</dbReference>
<dbReference type="Gene3D" id="2.40.10.340">
    <property type="entry name" value="Rod shape-determining protein MreC, domain 1"/>
    <property type="match status" value="1"/>
</dbReference>
<feature type="coiled-coil region" evidence="6">
    <location>
        <begin position="71"/>
        <end position="98"/>
    </location>
</feature>
<keyword evidence="3 5" id="KW-0133">Cell shape</keyword>
<feature type="domain" description="Rod shape-determining protein MreC beta-barrel core" evidence="7">
    <location>
        <begin position="114"/>
        <end position="265"/>
    </location>
</feature>
<dbReference type="InterPro" id="IPR007221">
    <property type="entry name" value="MreC"/>
</dbReference>
<dbReference type="Gene3D" id="2.40.10.350">
    <property type="entry name" value="Rod shape-determining protein MreC, domain 2"/>
    <property type="match status" value="1"/>
</dbReference>
<accession>A0ABS2WL19</accession>
<evidence type="ECO:0000256" key="1">
    <source>
        <dbReference type="ARBA" id="ARBA00009369"/>
    </source>
</evidence>
<dbReference type="Pfam" id="PF04085">
    <property type="entry name" value="MreC"/>
    <property type="match status" value="1"/>
</dbReference>
<comment type="caution">
    <text evidence="8">The sequence shown here is derived from an EMBL/GenBank/DDBJ whole genome shotgun (WGS) entry which is preliminary data.</text>
</comment>
<dbReference type="InterPro" id="IPR042175">
    <property type="entry name" value="Cell/Rod_MreC_2"/>
</dbReference>
<evidence type="ECO:0000313" key="9">
    <source>
        <dbReference type="Proteomes" id="UP001177120"/>
    </source>
</evidence>
<protein>
    <recommendedName>
        <fullName evidence="2 5">Cell shape-determining protein MreC</fullName>
    </recommendedName>
    <alternativeName>
        <fullName evidence="4 5">Cell shape protein MreC</fullName>
    </alternativeName>
</protein>
<dbReference type="PANTHER" id="PTHR34138:SF1">
    <property type="entry name" value="CELL SHAPE-DETERMINING PROTEIN MREC"/>
    <property type="match status" value="1"/>
</dbReference>
<dbReference type="Proteomes" id="UP001177120">
    <property type="component" value="Unassembled WGS sequence"/>
</dbReference>
<keyword evidence="9" id="KW-1185">Reference proteome</keyword>
<evidence type="ECO:0000256" key="5">
    <source>
        <dbReference type="PIRNR" id="PIRNR038471"/>
    </source>
</evidence>
<gene>
    <name evidence="8" type="primary">mreC</name>
    <name evidence="8" type="ORF">JQC72_11685</name>
</gene>
<organism evidence="8 9">
    <name type="scientific">Polycladomyces zharkentensis</name>
    <dbReference type="NCBI Taxonomy" id="2807616"/>
    <lineage>
        <taxon>Bacteria</taxon>
        <taxon>Bacillati</taxon>
        <taxon>Bacillota</taxon>
        <taxon>Bacilli</taxon>
        <taxon>Bacillales</taxon>
        <taxon>Thermoactinomycetaceae</taxon>
        <taxon>Polycladomyces</taxon>
    </lineage>
</organism>
<keyword evidence="6" id="KW-0175">Coiled coil</keyword>
<evidence type="ECO:0000256" key="6">
    <source>
        <dbReference type="SAM" id="Coils"/>
    </source>
</evidence>
<dbReference type="InterPro" id="IPR055342">
    <property type="entry name" value="MreC_beta-barrel_core"/>
</dbReference>
<evidence type="ECO:0000256" key="2">
    <source>
        <dbReference type="ARBA" id="ARBA00013855"/>
    </source>
</evidence>
<dbReference type="NCBIfam" id="TIGR00219">
    <property type="entry name" value="mreC"/>
    <property type="match status" value="1"/>
</dbReference>
<name>A0ABS2WL19_9BACL</name>
<evidence type="ECO:0000256" key="4">
    <source>
        <dbReference type="ARBA" id="ARBA00032089"/>
    </source>
</evidence>
<evidence type="ECO:0000259" key="7">
    <source>
        <dbReference type="Pfam" id="PF04085"/>
    </source>
</evidence>
<evidence type="ECO:0000256" key="3">
    <source>
        <dbReference type="ARBA" id="ARBA00022960"/>
    </source>
</evidence>